<dbReference type="Gene3D" id="1.10.510.10">
    <property type="entry name" value="Transferase(Phosphotransferase) domain 1"/>
    <property type="match status" value="1"/>
</dbReference>
<name>A0A6A5WEN4_9PLEO</name>
<dbReference type="Pfam" id="PF00069">
    <property type="entry name" value="Pkinase"/>
    <property type="match status" value="1"/>
</dbReference>
<dbReference type="CDD" id="cd00180">
    <property type="entry name" value="PKc"/>
    <property type="match status" value="1"/>
</dbReference>
<protein>
    <submittedName>
        <fullName evidence="6">Kinase-like protein</fullName>
    </submittedName>
</protein>
<keyword evidence="7" id="KW-1185">Reference proteome</keyword>
<dbReference type="Proteomes" id="UP000799779">
    <property type="component" value="Unassembled WGS sequence"/>
</dbReference>
<dbReference type="PROSITE" id="PS00108">
    <property type="entry name" value="PROTEIN_KINASE_ST"/>
    <property type="match status" value="1"/>
</dbReference>
<evidence type="ECO:0000313" key="6">
    <source>
        <dbReference type="EMBL" id="KAF2000082.1"/>
    </source>
</evidence>
<feature type="domain" description="Protein kinase" evidence="5">
    <location>
        <begin position="151"/>
        <end position="434"/>
    </location>
</feature>
<keyword evidence="2 3" id="KW-0067">ATP-binding</keyword>
<dbReference type="PANTHER" id="PTHR24361">
    <property type="entry name" value="MITOGEN-ACTIVATED KINASE KINASE KINASE"/>
    <property type="match status" value="1"/>
</dbReference>
<keyword evidence="6" id="KW-0808">Transferase</keyword>
<dbReference type="GO" id="GO:0005524">
    <property type="term" value="F:ATP binding"/>
    <property type="evidence" value="ECO:0007669"/>
    <property type="project" value="UniProtKB-UniRule"/>
</dbReference>
<dbReference type="SMART" id="SM00220">
    <property type="entry name" value="S_TKc"/>
    <property type="match status" value="1"/>
</dbReference>
<dbReference type="Gene3D" id="3.30.200.20">
    <property type="entry name" value="Phosphorylase Kinase, domain 1"/>
    <property type="match status" value="1"/>
</dbReference>
<evidence type="ECO:0000313" key="7">
    <source>
        <dbReference type="Proteomes" id="UP000799779"/>
    </source>
</evidence>
<dbReference type="EMBL" id="ML977591">
    <property type="protein sequence ID" value="KAF2000082.1"/>
    <property type="molecule type" value="Genomic_DNA"/>
</dbReference>
<feature type="binding site" evidence="3">
    <location>
        <position position="180"/>
    </location>
    <ligand>
        <name>ATP</name>
        <dbReference type="ChEBI" id="CHEBI:30616"/>
    </ligand>
</feature>
<sequence>MGMTEDNNQLEMILNYTKNVPGFAETFLLPEKQNPDKTVRQLPPGDGYELDSASQLVDLFGFYDPFPGLQESYQATESGEDDDGHLWSSILGTNLGPVSHGRRLETMSIFYHSSRSYPLGPPPQVKKSRNLILTISKDAHLDIQEGQDLPYRLIKNLGHGATASVELVQDVNTGLTYARKSFKNVYSRNLEEVKQTFHNEVRVMRRLASHHHIVRVFASYVRGRELSLILDPVADGGDLAAFLQAFKDLGEQDPRREEQKSIIRRAFGCLMVGLEFMHRQTVRHKDIKPQNILIHQGMVLYTDFGIALDHSQQGHSTTTGNPQSFTRRYCAPEVADWGSRNSKSDIFSLGCVYLEMMNALDKQLVPESLLGGPFHLNLDLIYSYYTRVNITFNPTFENASKTMMINILEMISATPSQRPIAGLLLSRFSSNLHFSQPQSQCWFCTSCSSPWPPHDFPTH</sequence>
<dbReference type="InterPro" id="IPR008271">
    <property type="entry name" value="Ser/Thr_kinase_AS"/>
</dbReference>
<evidence type="ECO:0000256" key="1">
    <source>
        <dbReference type="ARBA" id="ARBA00022741"/>
    </source>
</evidence>
<dbReference type="AlphaFoldDB" id="A0A6A5WEN4"/>
<dbReference type="PROSITE" id="PS00107">
    <property type="entry name" value="PROTEIN_KINASE_ATP"/>
    <property type="match status" value="1"/>
</dbReference>
<evidence type="ECO:0000256" key="3">
    <source>
        <dbReference type="PROSITE-ProRule" id="PRU10141"/>
    </source>
</evidence>
<keyword evidence="1 3" id="KW-0547">Nucleotide-binding</keyword>
<dbReference type="InterPro" id="IPR017441">
    <property type="entry name" value="Protein_kinase_ATP_BS"/>
</dbReference>
<keyword evidence="6" id="KW-0418">Kinase</keyword>
<dbReference type="SUPFAM" id="SSF56112">
    <property type="entry name" value="Protein kinase-like (PK-like)"/>
    <property type="match status" value="1"/>
</dbReference>
<evidence type="ECO:0000256" key="4">
    <source>
        <dbReference type="RuleBase" id="RU000304"/>
    </source>
</evidence>
<keyword evidence="4" id="KW-0723">Serine/threonine-protein kinase</keyword>
<evidence type="ECO:0000259" key="5">
    <source>
        <dbReference type="PROSITE" id="PS50011"/>
    </source>
</evidence>
<dbReference type="InterPro" id="IPR000719">
    <property type="entry name" value="Prot_kinase_dom"/>
</dbReference>
<dbReference type="InterPro" id="IPR011009">
    <property type="entry name" value="Kinase-like_dom_sf"/>
</dbReference>
<dbReference type="InterPro" id="IPR053235">
    <property type="entry name" value="Ser_Thr_kinase"/>
</dbReference>
<gene>
    <name evidence="6" type="ORF">P154DRAFT_522869</name>
</gene>
<reference evidence="6" key="1">
    <citation type="journal article" date="2020" name="Stud. Mycol.">
        <title>101 Dothideomycetes genomes: a test case for predicting lifestyles and emergence of pathogens.</title>
        <authorList>
            <person name="Haridas S."/>
            <person name="Albert R."/>
            <person name="Binder M."/>
            <person name="Bloem J."/>
            <person name="Labutti K."/>
            <person name="Salamov A."/>
            <person name="Andreopoulos B."/>
            <person name="Baker S."/>
            <person name="Barry K."/>
            <person name="Bills G."/>
            <person name="Bluhm B."/>
            <person name="Cannon C."/>
            <person name="Castanera R."/>
            <person name="Culley D."/>
            <person name="Daum C."/>
            <person name="Ezra D."/>
            <person name="Gonzalez J."/>
            <person name="Henrissat B."/>
            <person name="Kuo A."/>
            <person name="Liang C."/>
            <person name="Lipzen A."/>
            <person name="Lutzoni F."/>
            <person name="Magnuson J."/>
            <person name="Mondo S."/>
            <person name="Nolan M."/>
            <person name="Ohm R."/>
            <person name="Pangilinan J."/>
            <person name="Park H.-J."/>
            <person name="Ramirez L."/>
            <person name="Alfaro M."/>
            <person name="Sun H."/>
            <person name="Tritt A."/>
            <person name="Yoshinaga Y."/>
            <person name="Zwiers L.-H."/>
            <person name="Turgeon B."/>
            <person name="Goodwin S."/>
            <person name="Spatafora J."/>
            <person name="Crous P."/>
            <person name="Grigoriev I."/>
        </authorList>
    </citation>
    <scope>NUCLEOTIDE SEQUENCE</scope>
    <source>
        <strain evidence="6">CBS 123094</strain>
    </source>
</reference>
<accession>A0A6A5WEN4</accession>
<comment type="similarity">
    <text evidence="4">Belongs to the protein kinase superfamily.</text>
</comment>
<dbReference type="GO" id="GO:0004674">
    <property type="term" value="F:protein serine/threonine kinase activity"/>
    <property type="evidence" value="ECO:0007669"/>
    <property type="project" value="UniProtKB-KW"/>
</dbReference>
<dbReference type="OrthoDB" id="4062651at2759"/>
<dbReference type="GO" id="GO:0005737">
    <property type="term" value="C:cytoplasm"/>
    <property type="evidence" value="ECO:0007669"/>
    <property type="project" value="TreeGrafter"/>
</dbReference>
<organism evidence="6 7">
    <name type="scientific">Amniculicola lignicola CBS 123094</name>
    <dbReference type="NCBI Taxonomy" id="1392246"/>
    <lineage>
        <taxon>Eukaryota</taxon>
        <taxon>Fungi</taxon>
        <taxon>Dikarya</taxon>
        <taxon>Ascomycota</taxon>
        <taxon>Pezizomycotina</taxon>
        <taxon>Dothideomycetes</taxon>
        <taxon>Pleosporomycetidae</taxon>
        <taxon>Pleosporales</taxon>
        <taxon>Amniculicolaceae</taxon>
        <taxon>Amniculicola</taxon>
    </lineage>
</organism>
<dbReference type="PROSITE" id="PS50011">
    <property type="entry name" value="PROTEIN_KINASE_DOM"/>
    <property type="match status" value="1"/>
</dbReference>
<evidence type="ECO:0000256" key="2">
    <source>
        <dbReference type="ARBA" id="ARBA00022840"/>
    </source>
</evidence>
<proteinExistence type="inferred from homology"/>